<sequence length="138" mass="16564">MANKSWKNRKTILRKWCDQFATVAERKNNRPQGVKREDWEKFMKMHDSEEDQKLREIGKESRKLIKVLHTTGRDDIARCRHIMEQQSQTGSVLRTVVYLATHVYQEIPQEELDVMEPDCYDIKCREYVAQVRELHETK</sequence>
<dbReference type="EMBL" id="JAJJMB010001069">
    <property type="protein sequence ID" value="KAI3959290.1"/>
    <property type="molecule type" value="Genomic_DNA"/>
</dbReference>
<dbReference type="AlphaFoldDB" id="A0AAD4TGC7"/>
<comment type="caution">
    <text evidence="1">The sequence shown here is derived from an EMBL/GenBank/DDBJ whole genome shotgun (WGS) entry which is preliminary data.</text>
</comment>
<evidence type="ECO:0000313" key="2">
    <source>
        <dbReference type="Proteomes" id="UP001202328"/>
    </source>
</evidence>
<organism evidence="1 2">
    <name type="scientific">Papaver atlanticum</name>
    <dbReference type="NCBI Taxonomy" id="357466"/>
    <lineage>
        <taxon>Eukaryota</taxon>
        <taxon>Viridiplantae</taxon>
        <taxon>Streptophyta</taxon>
        <taxon>Embryophyta</taxon>
        <taxon>Tracheophyta</taxon>
        <taxon>Spermatophyta</taxon>
        <taxon>Magnoliopsida</taxon>
        <taxon>Ranunculales</taxon>
        <taxon>Papaveraceae</taxon>
        <taxon>Papaveroideae</taxon>
        <taxon>Papaver</taxon>
    </lineage>
</organism>
<reference evidence="1" key="1">
    <citation type="submission" date="2022-04" db="EMBL/GenBank/DDBJ databases">
        <title>A functionally conserved STORR gene fusion in Papaver species that diverged 16.8 million years ago.</title>
        <authorList>
            <person name="Catania T."/>
        </authorList>
    </citation>
    <scope>NUCLEOTIDE SEQUENCE</scope>
    <source>
        <strain evidence="1">S-188037</strain>
    </source>
</reference>
<name>A0AAD4TGC7_9MAGN</name>
<keyword evidence="2" id="KW-1185">Reference proteome</keyword>
<dbReference type="InterPro" id="IPR004252">
    <property type="entry name" value="Probable_transposase_24"/>
</dbReference>
<evidence type="ECO:0000313" key="1">
    <source>
        <dbReference type="EMBL" id="KAI3959290.1"/>
    </source>
</evidence>
<gene>
    <name evidence="1" type="ORF">MKW98_018880</name>
</gene>
<proteinExistence type="predicted"/>
<accession>A0AAD4TGC7</accession>
<dbReference type="Proteomes" id="UP001202328">
    <property type="component" value="Unassembled WGS sequence"/>
</dbReference>
<protein>
    <submittedName>
        <fullName evidence="1">Uncharacterized protein</fullName>
    </submittedName>
</protein>
<dbReference type="Pfam" id="PF03004">
    <property type="entry name" value="Transposase_24"/>
    <property type="match status" value="1"/>
</dbReference>